<dbReference type="SUPFAM" id="SSF48371">
    <property type="entry name" value="ARM repeat"/>
    <property type="match status" value="1"/>
</dbReference>
<feature type="compositionally biased region" description="Basic and acidic residues" evidence="9">
    <location>
        <begin position="616"/>
        <end position="626"/>
    </location>
</feature>
<evidence type="ECO:0000256" key="4">
    <source>
        <dbReference type="ARBA" id="ARBA00016020"/>
    </source>
</evidence>
<dbReference type="GeneID" id="100375848"/>
<evidence type="ECO:0000313" key="12">
    <source>
        <dbReference type="RefSeq" id="XP_006824899.1"/>
    </source>
</evidence>
<evidence type="ECO:0000256" key="7">
    <source>
        <dbReference type="ARBA" id="ARBA00022927"/>
    </source>
</evidence>
<evidence type="ECO:0000256" key="8">
    <source>
        <dbReference type="ARBA" id="ARBA00023242"/>
    </source>
</evidence>
<keyword evidence="11" id="KW-1185">Reference proteome</keyword>
<keyword evidence="8" id="KW-0539">Nucleus</keyword>
<dbReference type="Pfam" id="PF18773">
    <property type="entry name" value="Importin_rep"/>
    <property type="match status" value="1"/>
</dbReference>
<proteinExistence type="inferred from homology"/>
<comment type="similarity">
    <text evidence="2">Belongs to the importin beta family.</text>
</comment>
<dbReference type="InterPro" id="IPR016024">
    <property type="entry name" value="ARM-type_fold"/>
</dbReference>
<dbReference type="InterPro" id="IPR058537">
    <property type="entry name" value="TPR_TNPO3_IPO13_4th"/>
</dbReference>
<reference evidence="12" key="1">
    <citation type="submission" date="2025-08" db="UniProtKB">
        <authorList>
            <consortium name="RefSeq"/>
        </authorList>
    </citation>
    <scope>IDENTIFICATION</scope>
    <source>
        <tissue evidence="12">Testes</tissue>
    </source>
</reference>
<keyword evidence="7" id="KW-0653">Protein transport</keyword>
<name>A0ABM0MY08_SACKO</name>
<evidence type="ECO:0000313" key="11">
    <source>
        <dbReference type="Proteomes" id="UP000694865"/>
    </source>
</evidence>
<dbReference type="Pfam" id="PF03810">
    <property type="entry name" value="IBN_N"/>
    <property type="match status" value="1"/>
</dbReference>
<dbReference type="Pfam" id="PF18806">
    <property type="entry name" value="Importin_rep_3"/>
    <property type="match status" value="1"/>
</dbReference>
<evidence type="ECO:0000259" key="10">
    <source>
        <dbReference type="SMART" id="SM00913"/>
    </source>
</evidence>
<accession>A0ABM0MY08</accession>
<dbReference type="Pfam" id="PF08389">
    <property type="entry name" value="Xpo1"/>
    <property type="match status" value="1"/>
</dbReference>
<evidence type="ECO:0000256" key="2">
    <source>
        <dbReference type="ARBA" id="ARBA00007991"/>
    </source>
</evidence>
<dbReference type="InterPro" id="IPR057942">
    <property type="entry name" value="TPR_TNPO3_IPO13_3rd"/>
</dbReference>
<feature type="domain" description="Importin N-terminal" evidence="10">
    <location>
        <begin position="38"/>
        <end position="104"/>
    </location>
</feature>
<dbReference type="Proteomes" id="UP000694865">
    <property type="component" value="Unplaced"/>
</dbReference>
<dbReference type="SMART" id="SM00913">
    <property type="entry name" value="IBN_N"/>
    <property type="match status" value="1"/>
</dbReference>
<dbReference type="Gene3D" id="1.25.10.10">
    <property type="entry name" value="Leucine-rich Repeat Variant"/>
    <property type="match status" value="1"/>
</dbReference>
<dbReference type="PANTHER" id="PTHR12363">
    <property type="entry name" value="TRANSPORTIN 3 AND IMPORTIN 13"/>
    <property type="match status" value="1"/>
</dbReference>
<evidence type="ECO:0000256" key="9">
    <source>
        <dbReference type="SAM" id="MobiDB-lite"/>
    </source>
</evidence>
<dbReference type="PANTHER" id="PTHR12363:SF33">
    <property type="entry name" value="IMPORTIN-13"/>
    <property type="match status" value="1"/>
</dbReference>
<dbReference type="InterPro" id="IPR011989">
    <property type="entry name" value="ARM-like"/>
</dbReference>
<evidence type="ECO:0000256" key="3">
    <source>
        <dbReference type="ARBA" id="ARBA00011422"/>
    </source>
</evidence>
<evidence type="ECO:0000256" key="1">
    <source>
        <dbReference type="ARBA" id="ARBA00004123"/>
    </source>
</evidence>
<comment type="subunit">
    <text evidence="3">Interacts with UBC9, RAN, RBM8A, eIF-1A and PAX6.</text>
</comment>
<dbReference type="InterPro" id="IPR040709">
    <property type="entry name" value="Importin_rep_1"/>
</dbReference>
<organism evidence="11 12">
    <name type="scientific">Saccoglossus kowalevskii</name>
    <name type="common">Acorn worm</name>
    <dbReference type="NCBI Taxonomy" id="10224"/>
    <lineage>
        <taxon>Eukaryota</taxon>
        <taxon>Metazoa</taxon>
        <taxon>Hemichordata</taxon>
        <taxon>Enteropneusta</taxon>
        <taxon>Harrimaniidae</taxon>
        <taxon>Saccoglossus</taxon>
    </lineage>
</organism>
<sequence>MAEEVSSPVSTVEITVENIEKALHQLYFDSNLANKDTAQKWLTLAQRAPQAWQYCWILLEPSKPPEVQFFGACTIHIKISKSWNELHPEQYEILRTQLFQNIFQFSSGTMSSFVLNTMPEIWPKAIQGIIDTFQQTNLAHLNDTDKCTALLELLTVLPEEFHTSPMLQSRRGHVRHELQQGIQCVLPLLERLLTTESPMAIQQHALKCFSSWVMFGIPLTDIEMMIQMLFRLIHNPDLFDICVDAIVNVVCNPIAYNYPNGILKMIPQALLLREKFNSAVDEKDAEVCNGICRLVVCIGENHSKCMLECPEEYKEPVMELTRFILSFSALPGYFPVDETISNIPFGFWYIMQDDIISAASDHFQQYTTVYTPVYMQLAEVLLNKVQYPPDSEYDGWSADEKEEFRCYRQDIADTLMYAYTLLREPFMLEACLFVFRSIAEGLEYGDDQCVQNLMMLLPQIPLTNNKLASTAMYMLGAYAEWLHDFPDALQTVIPLLLSGLHNAELAIASTVALKDISAECIPHLQPFATDILSTTEAVFTTNVVKSRELIRLMSTVGYTLSSLRLSSTMSYLDVLVGPIVQQLEALTSEQPSAITKSGIHVRINMLSMLFSTLDYRRPDNTEEGTTKKQPAPPQSEETQPVLLVLQQVFPLIQKIVSVWLTDTGIIEDVCELLKRAQRTLLDDMAPLVPQLSQIIVQIYSVIPQSSVLELAKSLMMLFSTDEAQLPTLKSLYVSLSTKTLSIFQTAGIHEHTDVIESYMSLISQLLRKCPHVVVCEDCNPLPIYQIGLVGLTLPETITVKSTAIFFCDFINQSSKFPLLAQIVTDYGQNLVEIILKAIGGASPRQVMDHMADILMSLNKNTFQLLCKWLEELLSIPQFPSPIASKEDKEHFKKSVVWAFLRPPGTQLCNHMRLA</sequence>
<evidence type="ECO:0000256" key="5">
    <source>
        <dbReference type="ARBA" id="ARBA00022448"/>
    </source>
</evidence>
<keyword evidence="6" id="KW-0677">Repeat</keyword>
<dbReference type="Pfam" id="PF24140">
    <property type="entry name" value="TPR_TNPO3_IPO13_3rd"/>
    <property type="match status" value="1"/>
</dbReference>
<dbReference type="InterPro" id="IPR051345">
    <property type="entry name" value="Importin_beta-like_NTR"/>
</dbReference>
<dbReference type="Pfam" id="PF24139">
    <property type="entry name" value="TPR_TNPO3_IPO13_4th"/>
    <property type="match status" value="1"/>
</dbReference>
<feature type="region of interest" description="Disordered" evidence="9">
    <location>
        <begin position="616"/>
        <end position="637"/>
    </location>
</feature>
<dbReference type="InterPro" id="IPR013598">
    <property type="entry name" value="Exportin-1/Importin-b-like"/>
</dbReference>
<evidence type="ECO:0000256" key="6">
    <source>
        <dbReference type="ARBA" id="ARBA00022737"/>
    </source>
</evidence>
<gene>
    <name evidence="12" type="primary">LOC100375848</name>
</gene>
<keyword evidence="5" id="KW-0813">Transport</keyword>
<comment type="subcellular location">
    <subcellularLocation>
        <location evidence="1">Nucleus</location>
    </subcellularLocation>
</comment>
<protein>
    <recommendedName>
        <fullName evidence="4">Importin-13</fullName>
    </recommendedName>
</protein>
<dbReference type="RefSeq" id="XP_006824899.1">
    <property type="nucleotide sequence ID" value="XM_006824836.1"/>
</dbReference>
<dbReference type="InterPro" id="IPR040520">
    <property type="entry name" value="Importin_rep_3"/>
</dbReference>
<dbReference type="InterPro" id="IPR001494">
    <property type="entry name" value="Importin-beta_N"/>
</dbReference>